<reference evidence="1" key="1">
    <citation type="submission" date="2020-07" db="EMBL/GenBank/DDBJ databases">
        <title>Highly diverse flavobacterial phages as mortality factor during North Sea spring blooms.</title>
        <authorList>
            <person name="Bartlau N."/>
            <person name="Wichels A."/>
            <person name="Krohne G."/>
            <person name="Adriaenssens E.M."/>
            <person name="Heins A."/>
            <person name="Fuchs B.M."/>
            <person name="Amann R."/>
            <person name="Moraru C."/>
        </authorList>
    </citation>
    <scope>NUCLEOTIDE SEQUENCE</scope>
</reference>
<keyword evidence="2" id="KW-1185">Reference proteome</keyword>
<accession>A0A8E4UXT3</accession>
<dbReference type="Proteomes" id="UP000693899">
    <property type="component" value="Segment"/>
</dbReference>
<sequence length="76" mass="8824">MLANEGKVVIIDERQVGRRFIEQGSKDGIKMSDLTTIGRELFLTASVFIFRPSAVAWVQHKHLAQYKRGYLMKTRW</sequence>
<name>A0A8E4UXT3_9CAUD</name>
<evidence type="ECO:0000313" key="2">
    <source>
        <dbReference type="Proteomes" id="UP000693899"/>
    </source>
</evidence>
<evidence type="ECO:0000313" key="1">
    <source>
        <dbReference type="EMBL" id="QQO97195.1"/>
    </source>
</evidence>
<protein>
    <submittedName>
        <fullName evidence="1">Uncharacterized protein</fullName>
    </submittedName>
</protein>
<proteinExistence type="predicted"/>
<dbReference type="EMBL" id="MT732450">
    <property type="protein sequence ID" value="QQO97195.1"/>
    <property type="molecule type" value="Genomic_DNA"/>
</dbReference>
<organism evidence="1 2">
    <name type="scientific">Maribacter phage Colly_1</name>
    <dbReference type="NCBI Taxonomy" id="2745691"/>
    <lineage>
        <taxon>Viruses</taxon>
        <taxon>Duplodnaviria</taxon>
        <taxon>Heunggongvirae</taxon>
        <taxon>Uroviricota</taxon>
        <taxon>Caudoviricetes</taxon>
        <taxon>Molycolviridae</taxon>
        <taxon>Mollyvirus</taxon>
        <taxon>Mollyvirus colly</taxon>
    </lineage>
</organism>
<gene>
    <name evidence="1" type="ORF">Colly1_1</name>
</gene>